<keyword evidence="2" id="KW-0479">Metal-binding</keyword>
<keyword evidence="6" id="KW-1185">Reference proteome</keyword>
<dbReference type="PANTHER" id="PTHR13794">
    <property type="entry name" value="ENOLASE SUPERFAMILY, MANDELATE RACEMASE"/>
    <property type="match status" value="1"/>
</dbReference>
<dbReference type="SFLD" id="SFLDG00179">
    <property type="entry name" value="mandelate_racemase"/>
    <property type="match status" value="1"/>
</dbReference>
<accession>A0AB73T775</accession>
<dbReference type="GO" id="GO:0000287">
    <property type="term" value="F:magnesium ion binding"/>
    <property type="evidence" value="ECO:0007669"/>
    <property type="project" value="TreeGrafter"/>
</dbReference>
<dbReference type="SUPFAM" id="SSF51604">
    <property type="entry name" value="Enolase C-terminal domain-like"/>
    <property type="match status" value="1"/>
</dbReference>
<dbReference type="RefSeq" id="WP_109625613.1">
    <property type="nucleotide sequence ID" value="NZ_JANKBI010000002.1"/>
</dbReference>
<name>A0AB73T775_9FIRM</name>
<feature type="domain" description="Mandelate racemase/muconate lactonizing enzyme C-terminal" evidence="4">
    <location>
        <begin position="144"/>
        <end position="241"/>
    </location>
</feature>
<dbReference type="GO" id="GO:0009063">
    <property type="term" value="P:amino acid catabolic process"/>
    <property type="evidence" value="ECO:0007669"/>
    <property type="project" value="InterPro"/>
</dbReference>
<proteinExistence type="predicted"/>
<dbReference type="InterPro" id="IPR013342">
    <property type="entry name" value="Mandelate_racemase_C"/>
</dbReference>
<dbReference type="Gene3D" id="3.30.390.10">
    <property type="entry name" value="Enolase-like, N-terminal domain"/>
    <property type="match status" value="1"/>
</dbReference>
<evidence type="ECO:0000256" key="1">
    <source>
        <dbReference type="ARBA" id="ARBA00001946"/>
    </source>
</evidence>
<evidence type="ECO:0000256" key="2">
    <source>
        <dbReference type="ARBA" id="ARBA00022723"/>
    </source>
</evidence>
<organism evidence="5 6">
    <name type="scientific">Murimonas intestini</name>
    <dbReference type="NCBI Taxonomy" id="1337051"/>
    <lineage>
        <taxon>Bacteria</taxon>
        <taxon>Bacillati</taxon>
        <taxon>Bacillota</taxon>
        <taxon>Clostridia</taxon>
        <taxon>Lachnospirales</taxon>
        <taxon>Lachnospiraceae</taxon>
        <taxon>Murimonas</taxon>
    </lineage>
</organism>
<dbReference type="AlphaFoldDB" id="A0AB73T775"/>
<dbReference type="InterPro" id="IPR046945">
    <property type="entry name" value="RHMD-like"/>
</dbReference>
<gene>
    <name evidence="5" type="ORF">C7383_103364</name>
</gene>
<dbReference type="InterPro" id="IPR029065">
    <property type="entry name" value="Enolase_C-like"/>
</dbReference>
<dbReference type="EMBL" id="QGGY01000003">
    <property type="protein sequence ID" value="PWJ77518.1"/>
    <property type="molecule type" value="Genomic_DNA"/>
</dbReference>
<evidence type="ECO:0000313" key="6">
    <source>
        <dbReference type="Proteomes" id="UP000245412"/>
    </source>
</evidence>
<dbReference type="Pfam" id="PF13378">
    <property type="entry name" value="MR_MLE_C"/>
    <property type="match status" value="1"/>
</dbReference>
<comment type="cofactor">
    <cofactor evidence="1">
        <name>Mg(2+)</name>
        <dbReference type="ChEBI" id="CHEBI:18420"/>
    </cofactor>
</comment>
<dbReference type="GO" id="GO:0016836">
    <property type="term" value="F:hydro-lyase activity"/>
    <property type="evidence" value="ECO:0007669"/>
    <property type="project" value="TreeGrafter"/>
</dbReference>
<evidence type="ECO:0000313" key="5">
    <source>
        <dbReference type="EMBL" id="PWJ77518.1"/>
    </source>
</evidence>
<dbReference type="PROSITE" id="PS00908">
    <property type="entry name" value="MR_MLE_1"/>
    <property type="match status" value="1"/>
</dbReference>
<dbReference type="InterPro" id="IPR013341">
    <property type="entry name" value="Mandelate_racemase_N_dom"/>
</dbReference>
<evidence type="ECO:0000256" key="3">
    <source>
        <dbReference type="ARBA" id="ARBA00022842"/>
    </source>
</evidence>
<dbReference type="SMART" id="SM00922">
    <property type="entry name" value="MR_MLE"/>
    <property type="match status" value="1"/>
</dbReference>
<sequence>MKIINVTLTLFPWKGLEEAEDAAYKKELTGSISLGLLRIYTDEGIEGHAFLGSSVYSAEQDGASLIASLKPVLMGKDPLMRESLYKELISWQRLRNTTFRAVGAVDIALWDIAGKAAGMPIYRLIGGSREQIAAYASSQVLPDIETYVDEVKRYQDMNWKAYKIHPPVRDYREDIRICEAVREAAGDGYALMLDSMWAYSYPQAVTVGRELERLSYEWFEDPLPEHDLYNYSKLCEQLDIPVMATEYPGGDLKSYTPWLMAKATDKLRGDVAVKGGITALIKAAALAEAFGMEYEIHHGANSLNNVANLHVALAVGNCSYFEVMLPDINQKYGMAEEIVVDEMGMVNAPEGSGLGMAIDMERILHDKTAVLE</sequence>
<evidence type="ECO:0000259" key="4">
    <source>
        <dbReference type="SMART" id="SM00922"/>
    </source>
</evidence>
<reference evidence="5 6" key="1">
    <citation type="submission" date="2018-05" db="EMBL/GenBank/DDBJ databases">
        <authorList>
            <person name="Goeker M."/>
            <person name="Huntemann M."/>
            <person name="Clum A."/>
            <person name="Pillay M."/>
            <person name="Palaniappan K."/>
            <person name="Varghese N."/>
            <person name="Mikhailova N."/>
            <person name="Stamatis D."/>
            <person name="Reddy T."/>
            <person name="Daum C."/>
            <person name="Shapiro N."/>
            <person name="Ivanova N."/>
            <person name="Kyrpides N."/>
            <person name="Woyke T."/>
        </authorList>
    </citation>
    <scope>NUCLEOTIDE SEQUENCE [LARGE SCALE GENOMIC DNA]</scope>
    <source>
        <strain evidence="5 6">DSM 26524</strain>
    </source>
</reference>
<dbReference type="Gene3D" id="3.20.20.120">
    <property type="entry name" value="Enolase-like C-terminal domain"/>
    <property type="match status" value="1"/>
</dbReference>
<dbReference type="InterPro" id="IPR029017">
    <property type="entry name" value="Enolase-like_N"/>
</dbReference>
<dbReference type="Proteomes" id="UP000245412">
    <property type="component" value="Unassembled WGS sequence"/>
</dbReference>
<dbReference type="InterPro" id="IPR036849">
    <property type="entry name" value="Enolase-like_C_sf"/>
</dbReference>
<comment type="caution">
    <text evidence="5">The sequence shown here is derived from an EMBL/GenBank/DDBJ whole genome shotgun (WGS) entry which is preliminary data.</text>
</comment>
<protein>
    <submittedName>
        <fullName evidence="5">L-alanine-DL-glutamate epimerase-like enolase superfamily enzyme</fullName>
    </submittedName>
</protein>
<dbReference type="GO" id="GO:0016052">
    <property type="term" value="P:carbohydrate catabolic process"/>
    <property type="evidence" value="ECO:0007669"/>
    <property type="project" value="TreeGrafter"/>
</dbReference>
<dbReference type="InterPro" id="IPR018110">
    <property type="entry name" value="Mandel_Rmase/mucon_lact_enz_CS"/>
</dbReference>
<dbReference type="SFLD" id="SFLDS00001">
    <property type="entry name" value="Enolase"/>
    <property type="match status" value="1"/>
</dbReference>
<dbReference type="SUPFAM" id="SSF54826">
    <property type="entry name" value="Enolase N-terminal domain-like"/>
    <property type="match status" value="1"/>
</dbReference>
<dbReference type="Pfam" id="PF02746">
    <property type="entry name" value="MR_MLE_N"/>
    <property type="match status" value="1"/>
</dbReference>
<dbReference type="PANTHER" id="PTHR13794:SF58">
    <property type="entry name" value="MITOCHONDRIAL ENOLASE SUPERFAMILY MEMBER 1"/>
    <property type="match status" value="1"/>
</dbReference>
<keyword evidence="3" id="KW-0460">Magnesium</keyword>